<organism evidence="1 2">
    <name type="scientific">Rhizobium ruizarguesonis</name>
    <dbReference type="NCBI Taxonomy" id="2081791"/>
    <lineage>
        <taxon>Bacteria</taxon>
        <taxon>Pseudomonadati</taxon>
        <taxon>Pseudomonadota</taxon>
        <taxon>Alphaproteobacteria</taxon>
        <taxon>Hyphomicrobiales</taxon>
        <taxon>Rhizobiaceae</taxon>
        <taxon>Rhizobium/Agrobacterium group</taxon>
        <taxon>Rhizobium</taxon>
    </lineage>
</organism>
<name>A0AAE8Q574_9HYPH</name>
<dbReference type="Proteomes" id="UP000291892">
    <property type="component" value="Unassembled WGS sequence"/>
</dbReference>
<comment type="caution">
    <text evidence="1">The sequence shown here is derived from an EMBL/GenBank/DDBJ whole genome shotgun (WGS) entry which is preliminary data.</text>
</comment>
<evidence type="ECO:0000313" key="2">
    <source>
        <dbReference type="Proteomes" id="UP000291892"/>
    </source>
</evidence>
<gene>
    <name evidence="1" type="ORF">ELG94_39455</name>
</gene>
<dbReference type="EMBL" id="SIKX01000009">
    <property type="protein sequence ID" value="TBF00953.1"/>
    <property type="molecule type" value="Genomic_DNA"/>
</dbReference>
<proteinExistence type="predicted"/>
<dbReference type="RefSeq" id="WP_130776002.1">
    <property type="nucleotide sequence ID" value="NZ_SIKX01000009.1"/>
</dbReference>
<dbReference type="AlphaFoldDB" id="A0AAE8Q574"/>
<evidence type="ECO:0000313" key="1">
    <source>
        <dbReference type="EMBL" id="TBF00953.1"/>
    </source>
</evidence>
<accession>A0AAE8Q574</accession>
<protein>
    <submittedName>
        <fullName evidence="1">Uncharacterized protein</fullName>
    </submittedName>
</protein>
<reference evidence="1 2" key="1">
    <citation type="submission" date="2019-02" db="EMBL/GenBank/DDBJ databases">
        <title>The genomic architecture of introgression among sibling species of bacteria.</title>
        <authorList>
            <person name="Cavassim M.I.A."/>
            <person name="Moeskjaer S."/>
            <person name="Moslemi C."/>
            <person name="Fields B."/>
            <person name="Bachmann A."/>
            <person name="Vilhjalmsson B."/>
            <person name="Schierup M.H."/>
            <person name="Young J.P.W."/>
            <person name="Andersen S.U."/>
        </authorList>
    </citation>
    <scope>NUCLEOTIDE SEQUENCE [LARGE SCALE GENOMIC DNA]</scope>
    <source>
        <strain evidence="1 2">SM42</strain>
    </source>
</reference>
<sequence>MARLTDAGGLPLHESLPVGWQEFFNPRLTRRALRGGLIAFPAAFYSSVGTAGDRASWYDLELMISDGGEGTVAALEQKAVTEIERASVDAQTQLAIAGLSSEAALAFIANLPTVESLMPELSYQAPAG</sequence>